<evidence type="ECO:0000313" key="2">
    <source>
        <dbReference type="EMBL" id="KAH7230361.1"/>
    </source>
</evidence>
<gene>
    <name evidence="2" type="ORF">B0J15DRAFT_473086</name>
</gene>
<reference evidence="2" key="1">
    <citation type="journal article" date="2021" name="Nat. Commun.">
        <title>Genetic determinants of endophytism in the Arabidopsis root mycobiome.</title>
        <authorList>
            <person name="Mesny F."/>
            <person name="Miyauchi S."/>
            <person name="Thiergart T."/>
            <person name="Pickel B."/>
            <person name="Atanasova L."/>
            <person name="Karlsson M."/>
            <person name="Huettel B."/>
            <person name="Barry K.W."/>
            <person name="Haridas S."/>
            <person name="Chen C."/>
            <person name="Bauer D."/>
            <person name="Andreopoulos W."/>
            <person name="Pangilinan J."/>
            <person name="LaButti K."/>
            <person name="Riley R."/>
            <person name="Lipzen A."/>
            <person name="Clum A."/>
            <person name="Drula E."/>
            <person name="Henrissat B."/>
            <person name="Kohler A."/>
            <person name="Grigoriev I.V."/>
            <person name="Martin F.M."/>
            <person name="Hacquard S."/>
        </authorList>
    </citation>
    <scope>NUCLEOTIDE SEQUENCE</scope>
    <source>
        <strain evidence="2">FSSC 5 MPI-SDFR-AT-0091</strain>
    </source>
</reference>
<proteinExistence type="predicted"/>
<dbReference type="AlphaFoldDB" id="A0A9P9G0P6"/>
<comment type="caution">
    <text evidence="2">The sequence shown here is derived from an EMBL/GenBank/DDBJ whole genome shotgun (WGS) entry which is preliminary data.</text>
</comment>
<evidence type="ECO:0000256" key="1">
    <source>
        <dbReference type="SAM" id="MobiDB-lite"/>
    </source>
</evidence>
<dbReference type="EMBL" id="JAGTJS010000038">
    <property type="protein sequence ID" value="KAH7230361.1"/>
    <property type="molecule type" value="Genomic_DNA"/>
</dbReference>
<dbReference type="Proteomes" id="UP000736672">
    <property type="component" value="Unassembled WGS sequence"/>
</dbReference>
<feature type="region of interest" description="Disordered" evidence="1">
    <location>
        <begin position="81"/>
        <end position="100"/>
    </location>
</feature>
<keyword evidence="3" id="KW-1185">Reference proteome</keyword>
<name>A0A9P9G0P6_FUSSL</name>
<organism evidence="2 3">
    <name type="scientific">Fusarium solani</name>
    <name type="common">Filamentous fungus</name>
    <dbReference type="NCBI Taxonomy" id="169388"/>
    <lineage>
        <taxon>Eukaryota</taxon>
        <taxon>Fungi</taxon>
        <taxon>Dikarya</taxon>
        <taxon>Ascomycota</taxon>
        <taxon>Pezizomycotina</taxon>
        <taxon>Sordariomycetes</taxon>
        <taxon>Hypocreomycetidae</taxon>
        <taxon>Hypocreales</taxon>
        <taxon>Nectriaceae</taxon>
        <taxon>Fusarium</taxon>
        <taxon>Fusarium solani species complex</taxon>
    </lineage>
</organism>
<sequence length="136" mass="15201">MPRKPDIFVNYEGPKLRRDQKFVVQSRAMVSVRAKMKDAMNQRSQKKALQLAESETNSGNAEYILVPYTYHRVHYLSNMARDSAPHPADAGDVSESLSSVQSRSIPHHPGWNLVLILPRAAKESVNMGVTGEPTTL</sequence>
<accession>A0A9P9G0P6</accession>
<evidence type="ECO:0000313" key="3">
    <source>
        <dbReference type="Proteomes" id="UP000736672"/>
    </source>
</evidence>
<protein>
    <submittedName>
        <fullName evidence="2">Uncharacterized protein</fullName>
    </submittedName>
</protein>